<sequence>MKIAKQLLDASPHSPPAELLLNIARSTPFLQLTPLNVTPQTQLFINFDLNCTSPHFLTCAARFLKPYQAQEYAKPDILRKILFAFSNQKITLLDLYSYSYIIALSSTSKQSQPDLSSSIFDEKNNFFKVRESLSNSLEMTLQVFKTEIGEKRKTKEFSQIFRICEVIEMVNLIQKMELSPQEELNFENLALKSIGLTSQIFDEIYENATNQGTEIQNVWENSVDDIDEAGYIRYIEQLNASNPHYISQYANQNSHSTPDLTLHDLAPKPPKINQQLQITQILASIASIPVIKLFNYIEQIRLLNDEVNSQKLAVKREIQAQKQQLKQLTDQQGTYFVNNQMLRNGKIYKQFEDLTPLEQNEIKYQATANLYKYICMKKQLKLQQFQRLFENQLNEKLDQLTQDDLLIAQNEMKNEQIQRIMLNVERNNQMLETSSNTADSYALLTKTAQIRDAGNAISLVSRSQKYQNLVKKPQISSTKREQNLMQLDLNSYFQSIQETAFYALSQNFSSSNKIRNCVNVILLCRAQFASQFFGVTKFDDIFVEIGAKNDAKQVENDDYTGDCNVLSNSMSQTLTIKEKLNCEKVVLQDRSGKLNSIQNQSPAIDISSYIPSMTQKPNSQMLNSVHFDIPDSLSDFKLVCDTTLTGQLHVIFMQYLRWLSNKNKVSEREKAIAELEKSERIEKQIVQLRLFTNFIGNMFLKGGDNIGYIVYIANFTEILQEIVVDPSKIVCFEDDEMGLLIIALWAFPFFDDYFQLIKICLKPALNANPVIQQVVRQIIKDLYIYSQTEGEDRDLGRLLFEGQ</sequence>
<keyword evidence="4" id="KW-1185">Reference proteome</keyword>
<feature type="coiled-coil region" evidence="1">
    <location>
        <begin position="304"/>
        <end position="331"/>
    </location>
</feature>
<evidence type="ECO:0000313" key="4">
    <source>
        <dbReference type="Proteomes" id="UP000018208"/>
    </source>
</evidence>
<dbReference type="EMBL" id="AUWU02000006">
    <property type="protein sequence ID" value="KAH0572189.1"/>
    <property type="molecule type" value="Genomic_DNA"/>
</dbReference>
<reference evidence="3" key="2">
    <citation type="submission" date="2020-12" db="EMBL/GenBank/DDBJ databases">
        <title>New Spironucleus salmonicida genome in near-complete chromosomes.</title>
        <authorList>
            <person name="Xu F."/>
            <person name="Kurt Z."/>
            <person name="Jimenez-Gonzalez A."/>
            <person name="Astvaldsson A."/>
            <person name="Andersson J.O."/>
            <person name="Svard S.G."/>
        </authorList>
    </citation>
    <scope>NUCLEOTIDE SEQUENCE</scope>
    <source>
        <strain evidence="3">ATCC 50377</strain>
    </source>
</reference>
<dbReference type="Proteomes" id="UP000018208">
    <property type="component" value="Unassembled WGS sequence"/>
</dbReference>
<accession>V6LVL6</accession>
<organism evidence="2">
    <name type="scientific">Spironucleus salmonicida</name>
    <dbReference type="NCBI Taxonomy" id="348837"/>
    <lineage>
        <taxon>Eukaryota</taxon>
        <taxon>Metamonada</taxon>
        <taxon>Diplomonadida</taxon>
        <taxon>Hexamitidae</taxon>
        <taxon>Hexamitinae</taxon>
        <taxon>Spironucleus</taxon>
    </lineage>
</organism>
<name>V6LVL6_9EUKA</name>
<evidence type="ECO:0000313" key="3">
    <source>
        <dbReference type="EMBL" id="KAH0572189.1"/>
    </source>
</evidence>
<dbReference type="AlphaFoldDB" id="V6LVL6"/>
<gene>
    <name evidence="2" type="ORF">SS50377_12134</name>
    <name evidence="3" type="ORF">SS50377_26398</name>
</gene>
<dbReference type="EMBL" id="KI546035">
    <property type="protein sequence ID" value="EST47736.1"/>
    <property type="molecule type" value="Genomic_DNA"/>
</dbReference>
<protein>
    <submittedName>
        <fullName evidence="2">Uncharacterized protein</fullName>
    </submittedName>
</protein>
<keyword evidence="1" id="KW-0175">Coiled coil</keyword>
<evidence type="ECO:0000256" key="1">
    <source>
        <dbReference type="SAM" id="Coils"/>
    </source>
</evidence>
<dbReference type="OrthoDB" id="10251526at2759"/>
<reference evidence="2 3" key="1">
    <citation type="journal article" date="2014" name="PLoS Genet.">
        <title>The Genome of Spironucleus salmonicida Highlights a Fish Pathogen Adapted to Fluctuating Environments.</title>
        <authorList>
            <person name="Xu F."/>
            <person name="Jerlstrom-Hultqvist J."/>
            <person name="Einarsson E."/>
            <person name="Astvaldsson A."/>
            <person name="Svard S.G."/>
            <person name="Andersson J.O."/>
        </authorList>
    </citation>
    <scope>NUCLEOTIDE SEQUENCE</scope>
    <source>
        <strain evidence="3">ATCC 50377</strain>
    </source>
</reference>
<evidence type="ECO:0000313" key="2">
    <source>
        <dbReference type="EMBL" id="EST47736.1"/>
    </source>
</evidence>
<dbReference type="VEuPathDB" id="GiardiaDB:SS50377_26398"/>
<proteinExistence type="predicted"/>